<keyword evidence="6" id="KW-0547">Nucleotide-binding</keyword>
<comment type="subcellular location">
    <subcellularLocation>
        <location evidence="1">Cell inner membrane</location>
        <topology evidence="1">Peripheral membrane protein</topology>
    </subcellularLocation>
</comment>
<comment type="caution">
    <text evidence="11">The sequence shown here is derived from an EMBL/GenBank/DDBJ whole genome shotgun (WGS) entry which is preliminary data.</text>
</comment>
<dbReference type="GO" id="GO:0016887">
    <property type="term" value="F:ATP hydrolysis activity"/>
    <property type="evidence" value="ECO:0007669"/>
    <property type="project" value="InterPro"/>
</dbReference>
<evidence type="ECO:0000256" key="1">
    <source>
        <dbReference type="ARBA" id="ARBA00004417"/>
    </source>
</evidence>
<evidence type="ECO:0000256" key="5">
    <source>
        <dbReference type="ARBA" id="ARBA00022519"/>
    </source>
</evidence>
<keyword evidence="7 11" id="KW-0067">ATP-binding</keyword>
<evidence type="ECO:0000256" key="7">
    <source>
        <dbReference type="ARBA" id="ARBA00022840"/>
    </source>
</evidence>
<reference evidence="11 12" key="1">
    <citation type="journal article" date="2016" name="Nat. Commun.">
        <title>Thousands of microbial genomes shed light on interconnected biogeochemical processes in an aquifer system.</title>
        <authorList>
            <person name="Anantharaman K."/>
            <person name="Brown C.T."/>
            <person name="Hug L.A."/>
            <person name="Sharon I."/>
            <person name="Castelle C.J."/>
            <person name="Probst A.J."/>
            <person name="Thomas B.C."/>
            <person name="Singh A."/>
            <person name="Wilkins M.J."/>
            <person name="Karaoz U."/>
            <person name="Brodie E.L."/>
            <person name="Williams K.H."/>
            <person name="Hubbard S.S."/>
            <person name="Banfield J.F."/>
        </authorList>
    </citation>
    <scope>NUCLEOTIDE SEQUENCE [LARGE SCALE GENOMIC DNA]</scope>
</reference>
<evidence type="ECO:0000256" key="2">
    <source>
        <dbReference type="ARBA" id="ARBA00005417"/>
    </source>
</evidence>
<accession>A0A1F5A6Z8</accession>
<evidence type="ECO:0000259" key="10">
    <source>
        <dbReference type="PROSITE" id="PS50893"/>
    </source>
</evidence>
<dbReference type="GO" id="GO:0005524">
    <property type="term" value="F:ATP binding"/>
    <property type="evidence" value="ECO:0007669"/>
    <property type="project" value="UniProtKB-KW"/>
</dbReference>
<keyword evidence="3" id="KW-0813">Transport</keyword>
<evidence type="ECO:0000313" key="12">
    <source>
        <dbReference type="Proteomes" id="UP000177701"/>
    </source>
</evidence>
<dbReference type="PROSITE" id="PS50893">
    <property type="entry name" value="ABC_TRANSPORTER_2"/>
    <property type="match status" value="1"/>
</dbReference>
<dbReference type="InterPro" id="IPR013563">
    <property type="entry name" value="Oligopep_ABC_C"/>
</dbReference>
<organism evidence="11 12">
    <name type="scientific">Candidatus Sediminicultor quintus</name>
    <dbReference type="NCBI Taxonomy" id="1797291"/>
    <lineage>
        <taxon>Bacteria</taxon>
        <taxon>Pseudomonadati</taxon>
        <taxon>Atribacterota</taxon>
        <taxon>Candidatus Phoenicimicrobiia</taxon>
        <taxon>Candidatus Pheonicimicrobiales</taxon>
        <taxon>Candidatus Phoenicimicrobiaceae</taxon>
        <taxon>Candidatus Sediminicultor</taxon>
    </lineage>
</organism>
<evidence type="ECO:0000256" key="6">
    <source>
        <dbReference type="ARBA" id="ARBA00022741"/>
    </source>
</evidence>
<dbReference type="PANTHER" id="PTHR43297">
    <property type="entry name" value="OLIGOPEPTIDE TRANSPORT ATP-BINDING PROTEIN APPD"/>
    <property type="match status" value="1"/>
</dbReference>
<dbReference type="FunFam" id="3.40.50.300:FF:000016">
    <property type="entry name" value="Oligopeptide ABC transporter ATP-binding component"/>
    <property type="match status" value="1"/>
</dbReference>
<dbReference type="InterPro" id="IPR050388">
    <property type="entry name" value="ABC_Ni/Peptide_Import"/>
</dbReference>
<dbReference type="PANTHER" id="PTHR43297:SF14">
    <property type="entry name" value="ATPASE AAA-TYPE CORE DOMAIN-CONTAINING PROTEIN"/>
    <property type="match status" value="1"/>
</dbReference>
<dbReference type="SUPFAM" id="SSF52540">
    <property type="entry name" value="P-loop containing nucleoside triphosphate hydrolases"/>
    <property type="match status" value="1"/>
</dbReference>
<dbReference type="Proteomes" id="UP000177701">
    <property type="component" value="Unassembled WGS sequence"/>
</dbReference>
<dbReference type="Pfam" id="PF08352">
    <property type="entry name" value="oligo_HPY"/>
    <property type="match status" value="1"/>
</dbReference>
<comment type="similarity">
    <text evidence="2">Belongs to the ABC transporter superfamily.</text>
</comment>
<dbReference type="InterPro" id="IPR027417">
    <property type="entry name" value="P-loop_NTPase"/>
</dbReference>
<evidence type="ECO:0000256" key="8">
    <source>
        <dbReference type="ARBA" id="ARBA00022967"/>
    </source>
</evidence>
<dbReference type="SMART" id="SM00382">
    <property type="entry name" value="AAA"/>
    <property type="match status" value="1"/>
</dbReference>
<evidence type="ECO:0000256" key="4">
    <source>
        <dbReference type="ARBA" id="ARBA00022475"/>
    </source>
</evidence>
<evidence type="ECO:0000313" key="11">
    <source>
        <dbReference type="EMBL" id="OGD13926.1"/>
    </source>
</evidence>
<dbReference type="Gene3D" id="3.40.50.300">
    <property type="entry name" value="P-loop containing nucleotide triphosphate hydrolases"/>
    <property type="match status" value="1"/>
</dbReference>
<dbReference type="Pfam" id="PF00005">
    <property type="entry name" value="ABC_tran"/>
    <property type="match status" value="1"/>
</dbReference>
<dbReference type="NCBIfam" id="TIGR01727">
    <property type="entry name" value="oligo_HPY"/>
    <property type="match status" value="1"/>
</dbReference>
<name>A0A1F5A6Z8_9BACT</name>
<sequence>MEKSLLEVKDLNLHYVVFGGSLKVLDGVNFRVGFKENIGIVGETGCGKTTTMKAIMRILGMTTAKISKGEILFKERDVLKMNEAEVQKFRRREISMIFQDPTAALNPVFSIKSQIYNVIKYSQGTEKKLTKKERKDLATKALSDVMLPDPERVLENYPIQLSGGMRQRVCIAMALLSDLDLLIADEPGTSLDVTIQDQILELLNELVRKKGISIILISHALGIIKNITHRTYVMYAGFMIEAAKTTELFSNPLHPYSKGLIASVPTLVGRGISNGIPGHIPNYSNPPLGCRFHPRCSYTMPICKVEKPPFLTVSDTHQVACWLFKKEGDKIGK</sequence>
<dbReference type="PROSITE" id="PS00211">
    <property type="entry name" value="ABC_TRANSPORTER_1"/>
    <property type="match status" value="1"/>
</dbReference>
<dbReference type="AlphaFoldDB" id="A0A1F5A6Z8"/>
<evidence type="ECO:0000256" key="9">
    <source>
        <dbReference type="ARBA" id="ARBA00023136"/>
    </source>
</evidence>
<dbReference type="InterPro" id="IPR003439">
    <property type="entry name" value="ABC_transporter-like_ATP-bd"/>
</dbReference>
<keyword evidence="8" id="KW-1278">Translocase</keyword>
<dbReference type="CDD" id="cd03257">
    <property type="entry name" value="ABC_NikE_OppD_transporters"/>
    <property type="match status" value="1"/>
</dbReference>
<dbReference type="GO" id="GO:0015833">
    <property type="term" value="P:peptide transport"/>
    <property type="evidence" value="ECO:0007669"/>
    <property type="project" value="InterPro"/>
</dbReference>
<feature type="domain" description="ABC transporter" evidence="10">
    <location>
        <begin position="8"/>
        <end position="261"/>
    </location>
</feature>
<dbReference type="STRING" id="1797291.A2V47_03785"/>
<keyword evidence="9" id="KW-0472">Membrane</keyword>
<dbReference type="EMBL" id="MEYH01000097">
    <property type="protein sequence ID" value="OGD13926.1"/>
    <property type="molecule type" value="Genomic_DNA"/>
</dbReference>
<dbReference type="InterPro" id="IPR003593">
    <property type="entry name" value="AAA+_ATPase"/>
</dbReference>
<keyword evidence="4" id="KW-1003">Cell membrane</keyword>
<gene>
    <name evidence="11" type="ORF">A2V47_03785</name>
</gene>
<keyword evidence="5" id="KW-0997">Cell inner membrane</keyword>
<protein>
    <submittedName>
        <fullName evidence="11">Peptide ABC transporter ATP-binding protein</fullName>
    </submittedName>
</protein>
<dbReference type="GO" id="GO:0005886">
    <property type="term" value="C:plasma membrane"/>
    <property type="evidence" value="ECO:0007669"/>
    <property type="project" value="UniProtKB-SubCell"/>
</dbReference>
<evidence type="ECO:0000256" key="3">
    <source>
        <dbReference type="ARBA" id="ARBA00022448"/>
    </source>
</evidence>
<proteinExistence type="inferred from homology"/>
<dbReference type="InterPro" id="IPR017871">
    <property type="entry name" value="ABC_transporter-like_CS"/>
</dbReference>